<dbReference type="HOGENOM" id="CLU_276456_0_0_10"/>
<reference evidence="2" key="2">
    <citation type="submission" date="2012-09" db="EMBL/GenBank/DDBJ databases">
        <title>The complete sequence of Psychroflexus torquis an extreme psychrophile from sea-ice that is stimulated by light.</title>
        <authorList>
            <person name="Feng S."/>
            <person name="Powell S.M."/>
            <person name="Bowman J.P."/>
        </authorList>
    </citation>
    <scope>NUCLEOTIDE SEQUENCE [LARGE SCALE GENOMIC DNA]</scope>
    <source>
        <strain evidence="2">ATCC 700755</strain>
    </source>
</reference>
<protein>
    <submittedName>
        <fullName evidence="2">Caspase family domain containing protein</fullName>
    </submittedName>
</protein>
<dbReference type="InterPro" id="IPR011600">
    <property type="entry name" value="Pept_C14_caspase"/>
</dbReference>
<name>K4IRT2_PSYTT</name>
<dbReference type="SUPFAM" id="SSF52129">
    <property type="entry name" value="Caspase-like"/>
    <property type="match status" value="1"/>
</dbReference>
<accession>K4IRT2</accession>
<dbReference type="GO" id="GO:0005737">
    <property type="term" value="C:cytoplasm"/>
    <property type="evidence" value="ECO:0007669"/>
    <property type="project" value="TreeGrafter"/>
</dbReference>
<dbReference type="RefSeq" id="WP_015023786.1">
    <property type="nucleotide sequence ID" value="NC_018721.1"/>
</dbReference>
<dbReference type="GO" id="GO:0006508">
    <property type="term" value="P:proteolysis"/>
    <property type="evidence" value="ECO:0007669"/>
    <property type="project" value="InterPro"/>
</dbReference>
<dbReference type="PANTHER" id="PTHR48104">
    <property type="entry name" value="METACASPASE-4"/>
    <property type="match status" value="1"/>
</dbReference>
<sequence>MKLFCLIIFLISTQSYSQEQKNIALYDVNKVYIQLNELNNRELVSSSNKLLLFKGEHNFSIWSARDQRKMYKFFLEGEEIKAILNPNSKNIIFFLKKNGKELTFVGILDVKSGIYKEKEIQNKEFTPLNFKTTFKFNSENGNVYIFSNNKLWNFNLQKIHLLKTLSLNKNLEDSYKDILSISKNSICFKIESDKKYSYFNTQLQPSKWKLDSVMLFHKTTKKLSKISLKENAIGAYSHSGNKIIIDYKNKISSLDILNLEQKSYPKKEDFRVYKSFTENEKTLLMIGHKDLEKIKEANYNSLYKAFKKSKEENFDMYLYSRKLSSFNLLQIDKINSNFEYEKGNLKLPFRFDWNPGENYFITNHGIVYNRINGVFSYYPEVDKSQRWSLDYTREYLKTHEGLTLSNKGDFTFYGYDGLEIMNVTNEREVEEKANFKLTEFYFLQNQNVLAAYIRKEKKKNLIQLELKNEKGDIIWKSEFIDSKIKEEINVGIYLNHNQTHAFLDISPLYYDENNKSYSYLIDLETKKISKFKYNLGAYFTESFSYINGINGDYFIISDIYSKKEQKVKNTAFLATLKNDNIIYKENNKEGAVLKGKVTGNGIVSNFKYNLPKEAKFQFNSSPFSFIKSKNLLAGVHNQELLFWKLDDENSVKKIKLNYDSATYLTSSEKQLFVYYKNGFIDVVDLESLEIIASFTIHKKNENVYKAFFNDDLKFFIPKEIIREYHFVKDFETFPLVSYELFLNRPDIILSKLGYTKPKLIDVYKKAFLKRLAYSGYSEKTDYLAIVKPQISLLNRDAITSISKTNGVSLNLETEVKLDSLLVYINGVPVLKKKPIQNIFKESITLSNGINKITVLGINKEGVKSEPLNLEVTYENNEKPTVYYFGIGVSKYLDATMNLKFADKDVRSLSKLFKSKFEGRIHIDTLNNLNATKENILAFKEQLKNTNINDIVIISFSGHGLVDDANDFYFATHDIDFDKPNIKGVSYADIQQLVEGIPARKKLLLIDACHSGELDAEEINKTEIKVENVTSYIPKGAKGSIIKSNKSGFKTSFEIMKSSFNNSDRGNGSFVISAAGGKEYAFESEKWGNGVFTYSFIKAMEELTLDKFNNKQSIKISMLKDYIYQSVKKLTNNQQKPTSRSENLELDWVLFD</sequence>
<evidence type="ECO:0000259" key="1">
    <source>
        <dbReference type="Pfam" id="PF00656"/>
    </source>
</evidence>
<dbReference type="eggNOG" id="COG4249">
    <property type="taxonomic scope" value="Bacteria"/>
</dbReference>
<evidence type="ECO:0000313" key="2">
    <source>
        <dbReference type="EMBL" id="AFU68180.1"/>
    </source>
</evidence>
<dbReference type="Pfam" id="PF00656">
    <property type="entry name" value="Peptidase_C14"/>
    <property type="match status" value="1"/>
</dbReference>
<organism evidence="2 3">
    <name type="scientific">Psychroflexus torquis (strain ATCC 700755 / CIP 106069 / ACAM 623)</name>
    <dbReference type="NCBI Taxonomy" id="313595"/>
    <lineage>
        <taxon>Bacteria</taxon>
        <taxon>Pseudomonadati</taxon>
        <taxon>Bacteroidota</taxon>
        <taxon>Flavobacteriia</taxon>
        <taxon>Flavobacteriales</taxon>
        <taxon>Flavobacteriaceae</taxon>
        <taxon>Psychroflexus</taxon>
    </lineage>
</organism>
<keyword evidence="3" id="KW-1185">Reference proteome</keyword>
<feature type="domain" description="Peptidase C14 caspase" evidence="1">
    <location>
        <begin position="886"/>
        <end position="1142"/>
    </location>
</feature>
<dbReference type="GO" id="GO:0004197">
    <property type="term" value="F:cysteine-type endopeptidase activity"/>
    <property type="evidence" value="ECO:0007669"/>
    <property type="project" value="InterPro"/>
</dbReference>
<dbReference type="AlphaFoldDB" id="K4IRT2"/>
<reference evidence="2" key="1">
    <citation type="submission" date="2006-03" db="EMBL/GenBank/DDBJ databases">
        <authorList>
            <person name="Bowman J."/>
            <person name="Ferriera S."/>
            <person name="Johnson J."/>
            <person name="Kravitz S."/>
            <person name="Halpern A."/>
            <person name="Remington K."/>
            <person name="Beeson K."/>
            <person name="Tran B."/>
            <person name="Rogers Y.-H."/>
            <person name="Friedman R."/>
            <person name="Venter J.C."/>
        </authorList>
    </citation>
    <scope>NUCLEOTIDE SEQUENCE [LARGE SCALE GENOMIC DNA]</scope>
    <source>
        <strain evidence="2">ATCC 700755</strain>
    </source>
</reference>
<dbReference type="InterPro" id="IPR050452">
    <property type="entry name" value="Metacaspase"/>
</dbReference>
<evidence type="ECO:0000313" key="3">
    <source>
        <dbReference type="Proteomes" id="UP000008514"/>
    </source>
</evidence>
<dbReference type="SUPFAM" id="SSF117289">
    <property type="entry name" value="Nucleoporin domain"/>
    <property type="match status" value="1"/>
</dbReference>
<proteinExistence type="predicted"/>
<gene>
    <name evidence="2" type="ordered locus">P700755_001243</name>
</gene>
<dbReference type="KEGG" id="ptq:P700755_001243"/>
<dbReference type="InterPro" id="IPR029030">
    <property type="entry name" value="Caspase-like_dom_sf"/>
</dbReference>
<dbReference type="STRING" id="313595.P700755_001243"/>
<dbReference type="OrthoDB" id="1492850at2"/>
<dbReference type="EMBL" id="CP003879">
    <property type="protein sequence ID" value="AFU68180.1"/>
    <property type="molecule type" value="Genomic_DNA"/>
</dbReference>
<dbReference type="Proteomes" id="UP000008514">
    <property type="component" value="Chromosome"/>
</dbReference>
<dbReference type="PANTHER" id="PTHR48104:SF30">
    <property type="entry name" value="METACASPASE-1"/>
    <property type="match status" value="1"/>
</dbReference>
<dbReference type="Gene3D" id="3.40.50.1460">
    <property type="match status" value="1"/>
</dbReference>